<evidence type="ECO:0000313" key="13">
    <source>
        <dbReference type="EMBL" id="KAK0145078.1"/>
    </source>
</evidence>
<dbReference type="Pfam" id="PF24681">
    <property type="entry name" value="Kelch_KLHDC2_KLHL20_DRC7"/>
    <property type="match status" value="1"/>
</dbReference>
<keyword evidence="7" id="KW-0256">Endoplasmic reticulum</keyword>
<evidence type="ECO:0000256" key="11">
    <source>
        <dbReference type="SAM" id="MobiDB-lite"/>
    </source>
</evidence>
<reference evidence="13" key="1">
    <citation type="journal article" date="2023" name="Front. Mar. Sci.">
        <title>A new Merluccius polli reference genome to investigate the effects of global change in West African waters.</title>
        <authorList>
            <person name="Mateo J.L."/>
            <person name="Blanco-Fernandez C."/>
            <person name="Garcia-Vazquez E."/>
            <person name="Machado-Schiaffino G."/>
        </authorList>
    </citation>
    <scope>NUCLEOTIDE SEQUENCE</scope>
    <source>
        <strain evidence="13">C29</strain>
        <tissue evidence="13">Fin</tissue>
    </source>
</reference>
<dbReference type="PANTHER" id="PTHR24412">
    <property type="entry name" value="KELCH PROTEIN"/>
    <property type="match status" value="1"/>
</dbReference>
<dbReference type="EMBL" id="JAOPHQ010002891">
    <property type="protein sequence ID" value="KAK0145078.1"/>
    <property type="molecule type" value="Genomic_DNA"/>
</dbReference>
<dbReference type="FunFam" id="3.30.710.10:FF:000006">
    <property type="entry name" value="Kelch repeat and BTB domain-containing 6"/>
    <property type="match status" value="1"/>
</dbReference>
<dbReference type="Gene3D" id="2.120.10.80">
    <property type="entry name" value="Kelch-type beta propeller"/>
    <property type="match status" value="1"/>
</dbReference>
<keyword evidence="8" id="KW-0703">Sarcoplasmic reticulum</keyword>
<evidence type="ECO:0000256" key="1">
    <source>
        <dbReference type="ARBA" id="ARBA00004245"/>
    </source>
</evidence>
<evidence type="ECO:0000256" key="8">
    <source>
        <dbReference type="ARBA" id="ARBA00022951"/>
    </source>
</evidence>
<dbReference type="GO" id="GO:0048741">
    <property type="term" value="P:skeletal muscle fiber development"/>
    <property type="evidence" value="ECO:0007669"/>
    <property type="project" value="UniProtKB-ARBA"/>
</dbReference>
<dbReference type="InterPro" id="IPR006652">
    <property type="entry name" value="Kelch_1"/>
</dbReference>
<dbReference type="SUPFAM" id="SSF54695">
    <property type="entry name" value="POZ domain"/>
    <property type="match status" value="1"/>
</dbReference>
<dbReference type="PIRSF" id="PIRSF037037">
    <property type="entry name" value="Kelch-like_protein_gigaxonin"/>
    <property type="match status" value="1"/>
</dbReference>
<sequence length="603" mass="67606">MDPQGLRDDLRMFQSTLLQDGLKELLNENKFIDCILKVGDRSFPCHRLILAACSPYFRELYFSEEGKEADSIKKEVVLENVDAATVEMIVNYMYSAEIDINDANVQDILAISSRLEIPSVFTVCVNYLQKRLSQKNCLAVFRLGLVLNCPRLAVSARDCVATHFEALATDEDFLELGPHELYAIIGADALNVEKEETVFESLMRWVRKDKENRVKMLGEAFDCVRFRLLPEKYFKEKVEKDDIIMSDAELLKKIKVIKDAFGGKLPEEKKEGAGEGEEGGEESQLPRFLNNNRRVGMYTKDLLLMINDAVAVAYDGVENECFLAAVAEQIPRNHVSLATKRNHLYVLGGLFVDEEDKDAPLQCYFYQLDSLGGSWTALPPMPSPRCLFSMGEFDNLIFAVAGKDLQSDESHDSVMCYDTDKMKWSETKKLPLKIHGHSVVSANGLVYCIGGKTDENKALSKMFAYNHKKCEWKEVAAMQTARSMFGAVVHKGRIIVAGGVNEDGLTAACEAYDFGTNKWAPFTDFPQERSSLNLVSCGGQLYAVGGFALVELENKECGPSEICDIWQYEEDQKVWTGMIKEMSYAAGASCVSMRLNAARMPKL</sequence>
<keyword evidence="14" id="KW-1185">Reference proteome</keyword>
<evidence type="ECO:0000256" key="7">
    <source>
        <dbReference type="ARBA" id="ARBA00022824"/>
    </source>
</evidence>
<evidence type="ECO:0000256" key="3">
    <source>
        <dbReference type="ARBA" id="ARBA00004586"/>
    </source>
</evidence>
<evidence type="ECO:0000256" key="9">
    <source>
        <dbReference type="ARBA" id="ARBA00023136"/>
    </source>
</evidence>
<keyword evidence="9" id="KW-0472">Membrane</keyword>
<evidence type="ECO:0000259" key="12">
    <source>
        <dbReference type="PROSITE" id="PS50097"/>
    </source>
</evidence>
<evidence type="ECO:0000313" key="14">
    <source>
        <dbReference type="Proteomes" id="UP001174136"/>
    </source>
</evidence>
<dbReference type="Pfam" id="PF07707">
    <property type="entry name" value="BACK"/>
    <property type="match status" value="1"/>
</dbReference>
<dbReference type="SMART" id="SM00612">
    <property type="entry name" value="Kelch"/>
    <property type="match status" value="4"/>
</dbReference>
<comment type="caution">
    <text evidence="13">The sequence shown here is derived from an EMBL/GenBank/DDBJ whole genome shotgun (WGS) entry which is preliminary data.</text>
</comment>
<dbReference type="Gene3D" id="1.25.40.420">
    <property type="match status" value="1"/>
</dbReference>
<dbReference type="InterPro" id="IPR011705">
    <property type="entry name" value="BACK"/>
</dbReference>
<dbReference type="InterPro" id="IPR015915">
    <property type="entry name" value="Kelch-typ_b-propeller"/>
</dbReference>
<dbReference type="Proteomes" id="UP001174136">
    <property type="component" value="Unassembled WGS sequence"/>
</dbReference>
<dbReference type="SMART" id="SM00225">
    <property type="entry name" value="BTB"/>
    <property type="match status" value="1"/>
</dbReference>
<evidence type="ECO:0000256" key="6">
    <source>
        <dbReference type="ARBA" id="ARBA00022737"/>
    </source>
</evidence>
<dbReference type="InterPro" id="IPR011333">
    <property type="entry name" value="SKP1/BTB/POZ_sf"/>
</dbReference>
<dbReference type="Gene3D" id="3.30.710.10">
    <property type="entry name" value="Potassium Channel Kv1.1, Chain A"/>
    <property type="match status" value="1"/>
</dbReference>
<dbReference type="AlphaFoldDB" id="A0AA47MR55"/>
<feature type="domain" description="BTB" evidence="12">
    <location>
        <begin position="32"/>
        <end position="102"/>
    </location>
</feature>
<organism evidence="13 14">
    <name type="scientific">Merluccius polli</name>
    <name type="common">Benguela hake</name>
    <name type="synonym">Merluccius cadenati</name>
    <dbReference type="NCBI Taxonomy" id="89951"/>
    <lineage>
        <taxon>Eukaryota</taxon>
        <taxon>Metazoa</taxon>
        <taxon>Chordata</taxon>
        <taxon>Craniata</taxon>
        <taxon>Vertebrata</taxon>
        <taxon>Euteleostomi</taxon>
        <taxon>Actinopterygii</taxon>
        <taxon>Neopterygii</taxon>
        <taxon>Teleostei</taxon>
        <taxon>Neoteleostei</taxon>
        <taxon>Acanthomorphata</taxon>
        <taxon>Zeiogadaria</taxon>
        <taxon>Gadariae</taxon>
        <taxon>Gadiformes</taxon>
        <taxon>Gadoidei</taxon>
        <taxon>Merlucciidae</taxon>
        <taxon>Merluccius</taxon>
    </lineage>
</organism>
<dbReference type="InterPro" id="IPR017096">
    <property type="entry name" value="BTB-kelch_protein"/>
</dbReference>
<keyword evidence="5" id="KW-0963">Cytoplasm</keyword>
<dbReference type="GO" id="GO:0005856">
    <property type="term" value="C:cytoskeleton"/>
    <property type="evidence" value="ECO:0007669"/>
    <property type="project" value="UniProtKB-SubCell"/>
</dbReference>
<protein>
    <submittedName>
        <fullName evidence="13">Kelch-like protein 41a</fullName>
    </submittedName>
</protein>
<dbReference type="InterPro" id="IPR000210">
    <property type="entry name" value="BTB/POZ_dom"/>
</dbReference>
<accession>A0AA47MR55</accession>
<name>A0AA47MR55_MERPO</name>
<dbReference type="GO" id="GO:0033017">
    <property type="term" value="C:sarcoplasmic reticulum membrane"/>
    <property type="evidence" value="ECO:0007669"/>
    <property type="project" value="UniProtKB-SubCell"/>
</dbReference>
<keyword evidence="4" id="KW-0880">Kelch repeat</keyword>
<dbReference type="PROSITE" id="PS50097">
    <property type="entry name" value="BTB"/>
    <property type="match status" value="1"/>
</dbReference>
<proteinExistence type="predicted"/>
<dbReference type="SMART" id="SM00875">
    <property type="entry name" value="BACK"/>
    <property type="match status" value="1"/>
</dbReference>
<dbReference type="PANTHER" id="PTHR24412:SF146">
    <property type="entry name" value="KELCH-LIKE PROTEIN 41"/>
    <property type="match status" value="1"/>
</dbReference>
<evidence type="ECO:0000256" key="2">
    <source>
        <dbReference type="ARBA" id="ARBA00004449"/>
    </source>
</evidence>
<dbReference type="FunFam" id="1.25.40.420:FF:000001">
    <property type="entry name" value="Kelch-like family member 12"/>
    <property type="match status" value="1"/>
</dbReference>
<comment type="subcellular location">
    <subcellularLocation>
        <location evidence="1">Cytoplasm</location>
        <location evidence="1">Cytoskeleton</location>
    </subcellularLocation>
    <subcellularLocation>
        <location evidence="3">Endoplasmic reticulum membrane</location>
    </subcellularLocation>
    <subcellularLocation>
        <location evidence="2">Sarcoplasmic reticulum membrane</location>
    </subcellularLocation>
</comment>
<dbReference type="FunFam" id="2.120.10.80:FF:000025">
    <property type="entry name" value="Kelch-like family member 41"/>
    <property type="match status" value="1"/>
</dbReference>
<dbReference type="Pfam" id="PF00651">
    <property type="entry name" value="BTB"/>
    <property type="match status" value="1"/>
</dbReference>
<feature type="region of interest" description="Disordered" evidence="11">
    <location>
        <begin position="267"/>
        <end position="286"/>
    </location>
</feature>
<gene>
    <name evidence="13" type="primary">klhl41a</name>
    <name evidence="13" type="ORF">N1851_016029</name>
</gene>
<keyword evidence="6" id="KW-0677">Repeat</keyword>
<dbReference type="SUPFAM" id="SSF117281">
    <property type="entry name" value="Kelch motif"/>
    <property type="match status" value="1"/>
</dbReference>
<evidence type="ECO:0000256" key="10">
    <source>
        <dbReference type="ARBA" id="ARBA00023212"/>
    </source>
</evidence>
<evidence type="ECO:0000256" key="5">
    <source>
        <dbReference type="ARBA" id="ARBA00022490"/>
    </source>
</evidence>
<keyword evidence="10" id="KW-0206">Cytoskeleton</keyword>
<evidence type="ECO:0000256" key="4">
    <source>
        <dbReference type="ARBA" id="ARBA00022441"/>
    </source>
</evidence>